<evidence type="ECO:0000313" key="3">
    <source>
        <dbReference type="Proteomes" id="UP001218188"/>
    </source>
</evidence>
<comment type="caution">
    <text evidence="2">The sequence shown here is derived from an EMBL/GenBank/DDBJ whole genome shotgun (WGS) entry which is preliminary data.</text>
</comment>
<name>A0AAD6WW01_9AGAR</name>
<dbReference type="CDD" id="cd18186">
    <property type="entry name" value="BTB_POZ_ZBTB_KLHL-like"/>
    <property type="match status" value="1"/>
</dbReference>
<accession>A0AAD6WW01</accession>
<feature type="domain" description="BTB" evidence="1">
    <location>
        <begin position="17"/>
        <end position="94"/>
    </location>
</feature>
<keyword evidence="3" id="KW-1185">Reference proteome</keyword>
<dbReference type="EMBL" id="JARJCM010000154">
    <property type="protein sequence ID" value="KAJ7025401.1"/>
    <property type="molecule type" value="Genomic_DNA"/>
</dbReference>
<proteinExistence type="predicted"/>
<organism evidence="2 3">
    <name type="scientific">Mycena alexandri</name>
    <dbReference type="NCBI Taxonomy" id="1745969"/>
    <lineage>
        <taxon>Eukaryota</taxon>
        <taxon>Fungi</taxon>
        <taxon>Dikarya</taxon>
        <taxon>Basidiomycota</taxon>
        <taxon>Agaricomycotina</taxon>
        <taxon>Agaricomycetes</taxon>
        <taxon>Agaricomycetidae</taxon>
        <taxon>Agaricales</taxon>
        <taxon>Marasmiineae</taxon>
        <taxon>Mycenaceae</taxon>
        <taxon>Mycena</taxon>
    </lineage>
</organism>
<dbReference type="Gene3D" id="3.30.710.10">
    <property type="entry name" value="Potassium Channel Kv1.1, Chain A"/>
    <property type="match status" value="1"/>
</dbReference>
<sequence>MAAQALPTRGEPWFDDGNVILATSADENPTAFRVHRGVIARHSEVFEAMFLVPQPVSDVVETMDGCQVVRMWDSPVELSNLIVALYDGAKFSNENLSDFFFLAGILRLSTKYFIAKLRLQAIQFLTQTWSYTLKGHDDMVEAALRTPVNADGLSYPRVHPLHVVNLAREVNVRLIVPTAVYFLSLYPLEDLLRADHPKLMVEHPSRPSSELSTSDLRDYTLMFQKRVATILTFVRNFCGTRQALPTCMSGPECTRGFARLSSRLSRSWIPRTGPFHYMSQAVTDLSEDPKANVCGPCRRAFAQDVAALREKMWDEMPSILGMPPWEDLIAMDLQG</sequence>
<dbReference type="Proteomes" id="UP001218188">
    <property type="component" value="Unassembled WGS sequence"/>
</dbReference>
<evidence type="ECO:0000259" key="1">
    <source>
        <dbReference type="PROSITE" id="PS50097"/>
    </source>
</evidence>
<dbReference type="InterPro" id="IPR000210">
    <property type="entry name" value="BTB/POZ_dom"/>
</dbReference>
<evidence type="ECO:0000313" key="2">
    <source>
        <dbReference type="EMBL" id="KAJ7025401.1"/>
    </source>
</evidence>
<reference evidence="2" key="1">
    <citation type="submission" date="2023-03" db="EMBL/GenBank/DDBJ databases">
        <title>Massive genome expansion in bonnet fungi (Mycena s.s.) driven by repeated elements and novel gene families across ecological guilds.</title>
        <authorList>
            <consortium name="Lawrence Berkeley National Laboratory"/>
            <person name="Harder C.B."/>
            <person name="Miyauchi S."/>
            <person name="Viragh M."/>
            <person name="Kuo A."/>
            <person name="Thoen E."/>
            <person name="Andreopoulos B."/>
            <person name="Lu D."/>
            <person name="Skrede I."/>
            <person name="Drula E."/>
            <person name="Henrissat B."/>
            <person name="Morin E."/>
            <person name="Kohler A."/>
            <person name="Barry K."/>
            <person name="LaButti K."/>
            <person name="Morin E."/>
            <person name="Salamov A."/>
            <person name="Lipzen A."/>
            <person name="Mereny Z."/>
            <person name="Hegedus B."/>
            <person name="Baldrian P."/>
            <person name="Stursova M."/>
            <person name="Weitz H."/>
            <person name="Taylor A."/>
            <person name="Grigoriev I.V."/>
            <person name="Nagy L.G."/>
            <person name="Martin F."/>
            <person name="Kauserud H."/>
        </authorList>
    </citation>
    <scope>NUCLEOTIDE SEQUENCE</scope>
    <source>
        <strain evidence="2">CBHHK200</strain>
    </source>
</reference>
<dbReference type="AlphaFoldDB" id="A0AAD6WW01"/>
<dbReference type="InterPro" id="IPR011333">
    <property type="entry name" value="SKP1/BTB/POZ_sf"/>
</dbReference>
<gene>
    <name evidence="2" type="ORF">C8F04DRAFT_138489</name>
</gene>
<dbReference type="PROSITE" id="PS50097">
    <property type="entry name" value="BTB"/>
    <property type="match status" value="1"/>
</dbReference>
<protein>
    <recommendedName>
        <fullName evidence="1">BTB domain-containing protein</fullName>
    </recommendedName>
</protein>